<sequence>MRQLDLFTAQRLPRRPSCIDYFPGKPDMKPLVLALAYRHIQFNNPSAMHWIVIDIDHPVISDPISRQMKAILDGDVPTPNFLAVNPLSGRAHAYYALARPVPKGDFAKIKATRYAAAIEAALIFALNGDPAYTGHIAKNPIHLDWRLINLREAPYTLHELEDGLELAGPCKAEQREEALSNGSIGRNVAVFDLLRFHAYQHVMMYREDSTEATWKRYLAARADDYNSTQNPPLAPNELKHIVSSVAKWTWKTYSGTLSDAAFSDLQAYRGARGGRISAKVRAEAAEKQGVTMSDQMKAVRAKRPTQGKPWEALGISRKTWYRDRKAEDENGSRP</sequence>
<dbReference type="eggNOG" id="COG2197">
    <property type="taxonomic scope" value="Bacteria"/>
</dbReference>
<dbReference type="InterPro" id="IPR013321">
    <property type="entry name" value="Arc_rbn_hlx_hlx"/>
</dbReference>
<dbReference type="InterPro" id="IPR014820">
    <property type="entry name" value="PriCT_1"/>
</dbReference>
<dbReference type="Pfam" id="PF03090">
    <property type="entry name" value="Replicase"/>
    <property type="match status" value="1"/>
</dbReference>
<evidence type="ECO:0000259" key="2">
    <source>
        <dbReference type="Pfam" id="PF08708"/>
    </source>
</evidence>
<accession>A0A010STP6</accession>
<dbReference type="Pfam" id="PF08708">
    <property type="entry name" value="PriCT_1"/>
    <property type="match status" value="1"/>
</dbReference>
<proteinExistence type="predicted"/>
<organism evidence="3 4">
    <name type="scientific">Pseudomonas fluorescens HK44</name>
    <dbReference type="NCBI Taxonomy" id="1042209"/>
    <lineage>
        <taxon>Bacteria</taxon>
        <taxon>Pseudomonadati</taxon>
        <taxon>Pseudomonadota</taxon>
        <taxon>Gammaproteobacteria</taxon>
        <taxon>Pseudomonadales</taxon>
        <taxon>Pseudomonadaceae</taxon>
        <taxon>Pseudomonas</taxon>
    </lineage>
</organism>
<dbReference type="RefSeq" id="WP_019692623.1">
    <property type="nucleotide sequence ID" value="NZ_AFOY02000013.1"/>
</dbReference>
<dbReference type="Gene3D" id="1.10.340.50">
    <property type="match status" value="1"/>
</dbReference>
<feature type="region of interest" description="Disordered" evidence="1">
    <location>
        <begin position="289"/>
        <end position="314"/>
    </location>
</feature>
<dbReference type="PATRIC" id="fig|1042209.11.peg.2751"/>
<name>A0A010STP6_PSEFL</name>
<dbReference type="AlphaFoldDB" id="A0A010STP6"/>
<feature type="domain" description="Primase C-terminal 1" evidence="2">
    <location>
        <begin position="182"/>
        <end position="251"/>
    </location>
</feature>
<dbReference type="OrthoDB" id="5445431at2"/>
<dbReference type="Gene3D" id="1.10.1220.10">
    <property type="entry name" value="Met repressor-like"/>
    <property type="match status" value="1"/>
</dbReference>
<dbReference type="EMBL" id="AFOY02000013">
    <property type="protein sequence ID" value="EXF94298.1"/>
    <property type="molecule type" value="Genomic_DNA"/>
</dbReference>
<evidence type="ECO:0000313" key="3">
    <source>
        <dbReference type="EMBL" id="EXF94298.1"/>
    </source>
</evidence>
<protein>
    <recommendedName>
        <fullName evidence="2">Primase C-terminal 1 domain-containing protein</fullName>
    </recommendedName>
</protein>
<dbReference type="GO" id="GO:0006355">
    <property type="term" value="P:regulation of DNA-templated transcription"/>
    <property type="evidence" value="ECO:0007669"/>
    <property type="project" value="InterPro"/>
</dbReference>
<evidence type="ECO:0000313" key="4">
    <source>
        <dbReference type="Proteomes" id="UP000022611"/>
    </source>
</evidence>
<comment type="caution">
    <text evidence="3">The sequence shown here is derived from an EMBL/GenBank/DDBJ whole genome shotgun (WGS) entry which is preliminary data.</text>
</comment>
<reference evidence="3 4" key="1">
    <citation type="journal article" date="2011" name="J. Bacteriol.">
        <title>Draft genome sequence of the polycyclic aromatic hydrocarbon-degrading, genetically engineered bioluminescent bioreporter Pseudomonas fluorescens HK44.</title>
        <authorList>
            <person name="Chauhan A."/>
            <person name="Layton A.C."/>
            <person name="Williams D.E."/>
            <person name="Smartt A.E."/>
            <person name="Ripp S."/>
            <person name="Karpinets T.V."/>
            <person name="Brown S.D."/>
            <person name="Sayler G.S."/>
        </authorList>
    </citation>
    <scope>NUCLEOTIDE SEQUENCE [LARGE SCALE GENOMIC DNA]</scope>
    <source>
        <strain evidence="3 4">HK44</strain>
    </source>
</reference>
<dbReference type="Proteomes" id="UP000022611">
    <property type="component" value="Unassembled WGS sequence"/>
</dbReference>
<evidence type="ECO:0000256" key="1">
    <source>
        <dbReference type="SAM" id="MobiDB-lite"/>
    </source>
</evidence>
<dbReference type="InterPro" id="IPR004322">
    <property type="entry name" value="Plasmid_replicase_bac"/>
</dbReference>
<gene>
    <name evidence="3" type="ORF">HK44_002050</name>
</gene>
<dbReference type="HOGENOM" id="CLU_045112_0_0_6"/>